<evidence type="ECO:0000256" key="1">
    <source>
        <dbReference type="SAM" id="Phobius"/>
    </source>
</evidence>
<dbReference type="Pfam" id="PF14897">
    <property type="entry name" value="EpsG"/>
    <property type="match status" value="1"/>
</dbReference>
<sequence length="277" mass="33269">MLPINKISISYFKDNVHDIEYGYLFFESVIKYFSDEHLVFLVFYVFAMFLFLYKAINNTGLYRNIQFLIFYSFIFLEYIFSVHRQGVAMCIIYYAIILMIHEDKLFRYTLLVILASLFHKIAIILIPLHFFIRKEFKVSVLFYMVVIALFISSFDLIGIVIKWCNENFSNVAVFRRVFHYYFNKHDENLKMSAIPYMQRAIMLFILFLFYKRIPYTYSNLLLLYVSLFFIFSNVGVLANRVSGILLVSYAIFFSVLICNLKFKRNRLLIILYMFFLT</sequence>
<organism evidence="2 3">
    <name type="scientific">Haemophilus influenzae</name>
    <dbReference type="NCBI Taxonomy" id="727"/>
    <lineage>
        <taxon>Bacteria</taxon>
        <taxon>Pseudomonadati</taxon>
        <taxon>Pseudomonadota</taxon>
        <taxon>Gammaproteobacteria</taxon>
        <taxon>Pasteurellales</taxon>
        <taxon>Pasteurellaceae</taxon>
        <taxon>Haemophilus</taxon>
    </lineage>
</organism>
<accession>A0A2X1QPC3</accession>
<dbReference type="InterPro" id="IPR049458">
    <property type="entry name" value="EpsG-like"/>
</dbReference>
<proteinExistence type="predicted"/>
<keyword evidence="1" id="KW-0812">Transmembrane</keyword>
<evidence type="ECO:0000313" key="3">
    <source>
        <dbReference type="Proteomes" id="UP000249936"/>
    </source>
</evidence>
<feature type="transmembrane region" description="Helical" evidence="1">
    <location>
        <begin position="140"/>
        <end position="161"/>
    </location>
</feature>
<protein>
    <submittedName>
        <fullName evidence="2">Putative polysaccharide polymerase</fullName>
    </submittedName>
</protein>
<dbReference type="EMBL" id="UASK01000006">
    <property type="protein sequence ID" value="SPX42152.1"/>
    <property type="molecule type" value="Genomic_DNA"/>
</dbReference>
<keyword evidence="1" id="KW-1133">Transmembrane helix</keyword>
<dbReference type="Proteomes" id="UP000249936">
    <property type="component" value="Unassembled WGS sequence"/>
</dbReference>
<dbReference type="AlphaFoldDB" id="A0A2X1QPC3"/>
<feature type="transmembrane region" description="Helical" evidence="1">
    <location>
        <begin position="68"/>
        <end position="96"/>
    </location>
</feature>
<feature type="transmembrane region" description="Helical" evidence="1">
    <location>
        <begin position="108"/>
        <end position="128"/>
    </location>
</feature>
<feature type="transmembrane region" description="Helical" evidence="1">
    <location>
        <begin position="38"/>
        <end position="56"/>
    </location>
</feature>
<name>A0A2X1QPC3_HAEIF</name>
<evidence type="ECO:0000313" key="2">
    <source>
        <dbReference type="EMBL" id="SPX42152.1"/>
    </source>
</evidence>
<keyword evidence="1" id="KW-0472">Membrane</keyword>
<feature type="transmembrane region" description="Helical" evidence="1">
    <location>
        <begin position="193"/>
        <end position="210"/>
    </location>
</feature>
<gene>
    <name evidence="2" type="ORF">NCTC11872_01780</name>
</gene>
<feature type="transmembrane region" description="Helical" evidence="1">
    <location>
        <begin position="217"/>
        <end position="238"/>
    </location>
</feature>
<reference evidence="2 3" key="1">
    <citation type="submission" date="2018-06" db="EMBL/GenBank/DDBJ databases">
        <authorList>
            <consortium name="Pathogen Informatics"/>
            <person name="Doyle S."/>
        </authorList>
    </citation>
    <scope>NUCLEOTIDE SEQUENCE [LARGE SCALE GENOMIC DNA]</scope>
    <source>
        <strain evidence="2 3">NCTC11872</strain>
    </source>
</reference>
<feature type="transmembrane region" description="Helical" evidence="1">
    <location>
        <begin position="244"/>
        <end position="262"/>
    </location>
</feature>